<name>A0A7J7KV31_9MAGN</name>
<reference evidence="2 3" key="1">
    <citation type="journal article" date="2020" name="IScience">
        <title>Genome Sequencing of the Endangered Kingdonia uniflora (Circaeasteraceae, Ranunculales) Reveals Potential Mechanisms of Evolutionary Specialization.</title>
        <authorList>
            <person name="Sun Y."/>
            <person name="Deng T."/>
            <person name="Zhang A."/>
            <person name="Moore M.J."/>
            <person name="Landis J.B."/>
            <person name="Lin N."/>
            <person name="Zhang H."/>
            <person name="Zhang X."/>
            <person name="Huang J."/>
            <person name="Zhang X."/>
            <person name="Sun H."/>
            <person name="Wang H."/>
        </authorList>
    </citation>
    <scope>NUCLEOTIDE SEQUENCE [LARGE SCALE GENOMIC DNA]</scope>
    <source>
        <strain evidence="2">TB1705</strain>
        <tissue evidence="2">Leaf</tissue>
    </source>
</reference>
<dbReference type="Proteomes" id="UP000541444">
    <property type="component" value="Unassembled WGS sequence"/>
</dbReference>
<dbReference type="InterPro" id="IPR029071">
    <property type="entry name" value="Ubiquitin-like_domsf"/>
</dbReference>
<dbReference type="OrthoDB" id="897871at2759"/>
<protein>
    <recommendedName>
        <fullName evidence="1">Ubiquitin-like domain-containing protein</fullName>
    </recommendedName>
</protein>
<feature type="non-terminal residue" evidence="2">
    <location>
        <position position="1"/>
    </location>
</feature>
<evidence type="ECO:0000259" key="1">
    <source>
        <dbReference type="PROSITE" id="PS50053"/>
    </source>
</evidence>
<dbReference type="Pfam" id="PF11976">
    <property type="entry name" value="Rad60-SLD"/>
    <property type="match status" value="1"/>
</dbReference>
<evidence type="ECO:0000313" key="3">
    <source>
        <dbReference type="Proteomes" id="UP000541444"/>
    </source>
</evidence>
<dbReference type="PROSITE" id="PS50053">
    <property type="entry name" value="UBIQUITIN_2"/>
    <property type="match status" value="1"/>
</dbReference>
<dbReference type="InterPro" id="IPR000626">
    <property type="entry name" value="Ubiquitin-like_dom"/>
</dbReference>
<comment type="caution">
    <text evidence="2">The sequence shown here is derived from an EMBL/GenBank/DDBJ whole genome shotgun (WGS) entry which is preliminary data.</text>
</comment>
<dbReference type="AlphaFoldDB" id="A0A7J7KV31"/>
<feature type="domain" description="Ubiquitin-like" evidence="1">
    <location>
        <begin position="43"/>
        <end position="118"/>
    </location>
</feature>
<dbReference type="SUPFAM" id="SSF54236">
    <property type="entry name" value="Ubiquitin-like"/>
    <property type="match status" value="1"/>
</dbReference>
<evidence type="ECO:0000313" key="2">
    <source>
        <dbReference type="EMBL" id="KAF6134211.1"/>
    </source>
</evidence>
<organism evidence="2 3">
    <name type="scientific">Kingdonia uniflora</name>
    <dbReference type="NCBI Taxonomy" id="39325"/>
    <lineage>
        <taxon>Eukaryota</taxon>
        <taxon>Viridiplantae</taxon>
        <taxon>Streptophyta</taxon>
        <taxon>Embryophyta</taxon>
        <taxon>Tracheophyta</taxon>
        <taxon>Spermatophyta</taxon>
        <taxon>Magnoliopsida</taxon>
        <taxon>Ranunculales</taxon>
        <taxon>Circaeasteraceae</taxon>
        <taxon>Kingdonia</taxon>
    </lineage>
</organism>
<gene>
    <name evidence="2" type="ORF">GIB67_008026</name>
</gene>
<sequence>VFIYLQSKIRRGVGDLFPSHEGETNSFVVNPEDKEPNNQATHINVTLAIQDGVPIDYRIRKSFPLNMVLQTFCKVKSLEFKEFVFLLDGQRVLEHQFSHELGMEDGDRIEVVTHLWGGGA</sequence>
<keyword evidence="3" id="KW-1185">Reference proteome</keyword>
<dbReference type="InterPro" id="IPR022617">
    <property type="entry name" value="Rad60/SUMO-like_dom"/>
</dbReference>
<dbReference type="PANTHER" id="PTHR10562">
    <property type="entry name" value="SMALL UBIQUITIN-RELATED MODIFIER"/>
    <property type="match status" value="1"/>
</dbReference>
<accession>A0A7J7KV31</accession>
<dbReference type="EMBL" id="JACGCM010002886">
    <property type="protein sequence ID" value="KAF6134211.1"/>
    <property type="molecule type" value="Genomic_DNA"/>
</dbReference>
<dbReference type="Gene3D" id="3.10.20.90">
    <property type="entry name" value="Phosphatidylinositol 3-kinase Catalytic Subunit, Chain A, domain 1"/>
    <property type="match status" value="1"/>
</dbReference>
<proteinExistence type="predicted"/>